<feature type="transmembrane region" description="Helical" evidence="2">
    <location>
        <begin position="200"/>
        <end position="217"/>
    </location>
</feature>
<dbReference type="AlphaFoldDB" id="A0A1B9IGC6"/>
<organism evidence="3 4">
    <name type="scientific">Kwoniella mangroviensis CBS 10435</name>
    <dbReference type="NCBI Taxonomy" id="1331196"/>
    <lineage>
        <taxon>Eukaryota</taxon>
        <taxon>Fungi</taxon>
        <taxon>Dikarya</taxon>
        <taxon>Basidiomycota</taxon>
        <taxon>Agaricomycotina</taxon>
        <taxon>Tremellomycetes</taxon>
        <taxon>Tremellales</taxon>
        <taxon>Cryptococcaceae</taxon>
        <taxon>Kwoniella</taxon>
    </lineage>
</organism>
<dbReference type="GO" id="GO:1905897">
    <property type="term" value="P:regulation of response to endoplasmic reticulum stress"/>
    <property type="evidence" value="ECO:0007669"/>
    <property type="project" value="TreeGrafter"/>
</dbReference>
<evidence type="ECO:0000256" key="1">
    <source>
        <dbReference type="SAM" id="MobiDB-lite"/>
    </source>
</evidence>
<feature type="transmembrane region" description="Helical" evidence="2">
    <location>
        <begin position="76"/>
        <end position="101"/>
    </location>
</feature>
<gene>
    <name evidence="3" type="ORF">L486_08093</name>
</gene>
<keyword evidence="2" id="KW-0812">Transmembrane</keyword>
<dbReference type="InterPro" id="IPR001193">
    <property type="entry name" value="MBTPS2"/>
</dbReference>
<reference evidence="4" key="2">
    <citation type="submission" date="2013-12" db="EMBL/GenBank/DDBJ databases">
        <title>Evolution of pathogenesis and genome organization in the Tremellales.</title>
        <authorList>
            <person name="Cuomo C."/>
            <person name="Litvintseva A."/>
            <person name="Heitman J."/>
            <person name="Chen Y."/>
            <person name="Sun S."/>
            <person name="Springer D."/>
            <person name="Dromer F."/>
            <person name="Young S."/>
            <person name="Zeng Q."/>
            <person name="Chapman S."/>
            <person name="Gujja S."/>
            <person name="Saif S."/>
            <person name="Birren B."/>
        </authorList>
    </citation>
    <scope>NUCLEOTIDE SEQUENCE [LARGE SCALE GENOMIC DNA]</scope>
    <source>
        <strain evidence="4">CBS 10435</strain>
    </source>
</reference>
<feature type="transmembrane region" description="Helical" evidence="2">
    <location>
        <begin position="564"/>
        <end position="585"/>
    </location>
</feature>
<evidence type="ECO:0000313" key="4">
    <source>
        <dbReference type="Proteomes" id="UP000092583"/>
    </source>
</evidence>
<name>A0A1B9IGC6_9TREE</name>
<dbReference type="OrthoDB" id="7694678at2759"/>
<dbReference type="GO" id="GO:0016020">
    <property type="term" value="C:membrane"/>
    <property type="evidence" value="ECO:0007669"/>
    <property type="project" value="InterPro"/>
</dbReference>
<protein>
    <recommendedName>
        <fullName evidence="5">Endopeptidase S2P</fullName>
    </recommendedName>
</protein>
<feature type="compositionally biased region" description="Low complexity" evidence="1">
    <location>
        <begin position="331"/>
        <end position="341"/>
    </location>
</feature>
<dbReference type="GO" id="GO:0005737">
    <property type="term" value="C:cytoplasm"/>
    <property type="evidence" value="ECO:0007669"/>
    <property type="project" value="TreeGrafter"/>
</dbReference>
<keyword evidence="2" id="KW-0472">Membrane</keyword>
<feature type="transmembrane region" description="Helical" evidence="2">
    <location>
        <begin position="449"/>
        <end position="470"/>
    </location>
</feature>
<dbReference type="EMBL" id="KI669470">
    <property type="protein sequence ID" value="OCF54542.1"/>
    <property type="molecule type" value="Genomic_DNA"/>
</dbReference>
<accession>A0A1B9IGC6</accession>
<dbReference type="GO" id="GO:0031293">
    <property type="term" value="P:membrane protein intracellular domain proteolysis"/>
    <property type="evidence" value="ECO:0007669"/>
    <property type="project" value="TreeGrafter"/>
</dbReference>
<evidence type="ECO:0000256" key="2">
    <source>
        <dbReference type="SAM" id="Phobius"/>
    </source>
</evidence>
<sequence>MLSTLNVLPTTLLMFLIATIHYLASHSHSTQSDPTEKIWNVERTGLMISLYTSTLNNLPQSLLNKLNIKLARRLKAIYNAGIGFGLLGMMIALGGSCWATMSVWKSVLEEVNLHTLEKVQQGSAGNIVKRAYTENGGADVVMEGSRDFAGGLQPLIPGLTMPWRHLPTLALALMVNQLIHEFGHAVSAALDDIQPSRFSFSLYAGIPSMMVSFPSNIDTLDPNAKMRLATSGPFHNLLTWFFIWLLTFGGVGKLFWYDRSNEGMVVKEVHWNSPLYSHLTPGSVLTHLDDVPLSATPSSPDPWSEYLSSDITDNVGDEGRGWCMDKTTFLSQPEPSQSSSEIGSGKMDCRDNSTSSERIAFQSTHGLTKGSYRCLNPLPILNIKSTKCPCPDSRWVCIRPDPSEEILRIGTKDGILLFTGPREEVLRDVRVRKEDARGWKGGVRWGELFFNYASTFSLSLFLFNLLPLPLTDGSQLLESLLEWKSVVGPITSTNPLKATIHNNLSGTNNNDGAGPSIKLYREYEMDSDDEEQYIGIGSELEPIDRPTRGRGKEVGWKRWIRRGIQWFSLFMVGLWGMGWAIVLLLRSS</sequence>
<evidence type="ECO:0008006" key="5">
    <source>
        <dbReference type="Google" id="ProtNLM"/>
    </source>
</evidence>
<feature type="region of interest" description="Disordered" evidence="1">
    <location>
        <begin position="330"/>
        <end position="349"/>
    </location>
</feature>
<reference evidence="3 4" key="1">
    <citation type="submission" date="2013-07" db="EMBL/GenBank/DDBJ databases">
        <title>The Genome Sequence of Kwoniella mangroviensis CBS10435.</title>
        <authorList>
            <consortium name="The Broad Institute Genome Sequencing Platform"/>
            <person name="Cuomo C."/>
            <person name="Litvintseva A."/>
            <person name="Chen Y."/>
            <person name="Heitman J."/>
            <person name="Sun S."/>
            <person name="Springer D."/>
            <person name="Dromer F."/>
            <person name="Young S.K."/>
            <person name="Zeng Q."/>
            <person name="Gargeya S."/>
            <person name="Fitzgerald M."/>
            <person name="Abouelleil A."/>
            <person name="Alvarado L."/>
            <person name="Berlin A.M."/>
            <person name="Chapman S.B."/>
            <person name="Dewar J."/>
            <person name="Goldberg J."/>
            <person name="Griggs A."/>
            <person name="Gujja S."/>
            <person name="Hansen M."/>
            <person name="Howarth C."/>
            <person name="Imamovic A."/>
            <person name="Larimer J."/>
            <person name="McCowan C."/>
            <person name="Murphy C."/>
            <person name="Pearson M."/>
            <person name="Priest M."/>
            <person name="Roberts A."/>
            <person name="Saif S."/>
            <person name="Shea T."/>
            <person name="Sykes S."/>
            <person name="Wortman J."/>
            <person name="Nusbaum C."/>
            <person name="Birren B."/>
        </authorList>
    </citation>
    <scope>NUCLEOTIDE SEQUENCE [LARGE SCALE GENOMIC DNA]</scope>
    <source>
        <strain evidence="3 4">CBS 10435</strain>
    </source>
</reference>
<dbReference type="PANTHER" id="PTHR13325:SF3">
    <property type="entry name" value="MEMBRANE-BOUND TRANSCRIPTION FACTOR SITE-2 PROTEASE"/>
    <property type="match status" value="1"/>
</dbReference>
<keyword evidence="4" id="KW-1185">Reference proteome</keyword>
<feature type="transmembrane region" description="Helical" evidence="2">
    <location>
        <begin position="6"/>
        <end position="24"/>
    </location>
</feature>
<dbReference type="PANTHER" id="PTHR13325">
    <property type="entry name" value="PROTEASE M50 MEMBRANE-BOUND TRANSCRIPTION FACTOR SITE 2 PROTEASE"/>
    <property type="match status" value="1"/>
</dbReference>
<evidence type="ECO:0000313" key="3">
    <source>
        <dbReference type="EMBL" id="OCF54542.1"/>
    </source>
</evidence>
<dbReference type="Proteomes" id="UP000092583">
    <property type="component" value="Unassembled WGS sequence"/>
</dbReference>
<keyword evidence="2" id="KW-1133">Transmembrane helix</keyword>
<feature type="transmembrane region" description="Helical" evidence="2">
    <location>
        <begin position="237"/>
        <end position="257"/>
    </location>
</feature>
<proteinExistence type="predicted"/>
<dbReference type="STRING" id="1331196.A0A1B9IGC6"/>
<dbReference type="GO" id="GO:0004222">
    <property type="term" value="F:metalloendopeptidase activity"/>
    <property type="evidence" value="ECO:0007669"/>
    <property type="project" value="InterPro"/>
</dbReference>